<organism evidence="7 8">
    <name type="scientific">Deminuibacter soli</name>
    <dbReference type="NCBI Taxonomy" id="2291815"/>
    <lineage>
        <taxon>Bacteria</taxon>
        <taxon>Pseudomonadati</taxon>
        <taxon>Bacteroidota</taxon>
        <taxon>Chitinophagia</taxon>
        <taxon>Chitinophagales</taxon>
        <taxon>Chitinophagaceae</taxon>
        <taxon>Deminuibacter</taxon>
    </lineage>
</organism>
<dbReference type="Pfam" id="PF12464">
    <property type="entry name" value="Mac"/>
    <property type="match status" value="1"/>
</dbReference>
<dbReference type="AlphaFoldDB" id="A0A3E1NDV6"/>
<keyword evidence="8" id="KW-1185">Reference proteome</keyword>
<dbReference type="CDD" id="cd03357">
    <property type="entry name" value="LbH_MAT_GAT"/>
    <property type="match status" value="1"/>
</dbReference>
<evidence type="ECO:0000256" key="4">
    <source>
        <dbReference type="ARBA" id="ARBA00023315"/>
    </source>
</evidence>
<keyword evidence="2 5" id="KW-0808">Transferase</keyword>
<comment type="similarity">
    <text evidence="1 5">Belongs to the transferase hexapeptide repeat family.</text>
</comment>
<evidence type="ECO:0000256" key="5">
    <source>
        <dbReference type="RuleBase" id="RU367021"/>
    </source>
</evidence>
<name>A0A3E1NDV6_9BACT</name>
<protein>
    <recommendedName>
        <fullName evidence="5">Acetyltransferase</fullName>
        <ecNumber evidence="5">2.3.1.-</ecNumber>
    </recommendedName>
</protein>
<dbReference type="SUPFAM" id="SSF51161">
    <property type="entry name" value="Trimeric LpxA-like enzymes"/>
    <property type="match status" value="1"/>
</dbReference>
<proteinExistence type="inferred from homology"/>
<dbReference type="Pfam" id="PF00132">
    <property type="entry name" value="Hexapep"/>
    <property type="match status" value="1"/>
</dbReference>
<dbReference type="SMART" id="SM01266">
    <property type="entry name" value="Mac"/>
    <property type="match status" value="1"/>
</dbReference>
<dbReference type="EC" id="2.3.1.-" evidence="5"/>
<evidence type="ECO:0000313" key="8">
    <source>
        <dbReference type="Proteomes" id="UP000261284"/>
    </source>
</evidence>
<evidence type="ECO:0000256" key="3">
    <source>
        <dbReference type="ARBA" id="ARBA00022737"/>
    </source>
</evidence>
<dbReference type="InterPro" id="IPR011004">
    <property type="entry name" value="Trimer_LpxA-like_sf"/>
</dbReference>
<dbReference type="InterPro" id="IPR018357">
    <property type="entry name" value="Hexapep_transf_CS"/>
</dbReference>
<dbReference type="PANTHER" id="PTHR43017:SF1">
    <property type="entry name" value="ACETYLTRANSFERASE YJL218W-RELATED"/>
    <property type="match status" value="1"/>
</dbReference>
<evidence type="ECO:0000256" key="1">
    <source>
        <dbReference type="ARBA" id="ARBA00007274"/>
    </source>
</evidence>
<keyword evidence="3" id="KW-0677">Repeat</keyword>
<dbReference type="PROSITE" id="PS00101">
    <property type="entry name" value="HEXAPEP_TRANSFERASES"/>
    <property type="match status" value="1"/>
</dbReference>
<feature type="domain" description="Maltose/galactoside acetyltransferase" evidence="6">
    <location>
        <begin position="5"/>
        <end position="59"/>
    </location>
</feature>
<evidence type="ECO:0000256" key="2">
    <source>
        <dbReference type="ARBA" id="ARBA00022679"/>
    </source>
</evidence>
<sequence length="184" mass="19746">MRTELQKMLAGESYEAWDTELTTMRVKARQLLHEYNQLIAAPKEARAAVLYQLLGTASNADIQPPFYCDYGVHIKAGDNLFMNFNCVVLDCALVTIGNNVQMGPAVQIYAAFHPLVAAERIKGPELAGPITIGDNVWIGGGAIICPNVTIGSNTTIGAGSVVTRDIPANVFAAGNPCRVIKTIQ</sequence>
<dbReference type="InterPro" id="IPR001451">
    <property type="entry name" value="Hexapep"/>
</dbReference>
<comment type="caution">
    <text evidence="7">The sequence shown here is derived from an EMBL/GenBank/DDBJ whole genome shotgun (WGS) entry which is preliminary data.</text>
</comment>
<dbReference type="Gene3D" id="2.160.10.10">
    <property type="entry name" value="Hexapeptide repeat proteins"/>
    <property type="match status" value="1"/>
</dbReference>
<dbReference type="InterPro" id="IPR024688">
    <property type="entry name" value="Mac_dom"/>
</dbReference>
<evidence type="ECO:0000259" key="6">
    <source>
        <dbReference type="SMART" id="SM01266"/>
    </source>
</evidence>
<dbReference type="OrthoDB" id="9812571at2"/>
<evidence type="ECO:0000313" key="7">
    <source>
        <dbReference type="EMBL" id="RFM26153.1"/>
    </source>
</evidence>
<reference evidence="7 8" key="1">
    <citation type="submission" date="2018-08" db="EMBL/GenBank/DDBJ databases">
        <title>Chitinophagaceae sp. K23C18032701, a novel bacterium isolated from forest soil.</title>
        <authorList>
            <person name="Wang C."/>
        </authorList>
    </citation>
    <scope>NUCLEOTIDE SEQUENCE [LARGE SCALE GENOMIC DNA]</scope>
    <source>
        <strain evidence="7 8">K23C18032701</strain>
    </source>
</reference>
<gene>
    <name evidence="7" type="ORF">DXN05_21365</name>
</gene>
<dbReference type="Proteomes" id="UP000261284">
    <property type="component" value="Unassembled WGS sequence"/>
</dbReference>
<keyword evidence="4 5" id="KW-0012">Acyltransferase</keyword>
<dbReference type="FunFam" id="2.160.10.10:FF:000008">
    <property type="entry name" value="Maltose O-acetyltransferase"/>
    <property type="match status" value="1"/>
</dbReference>
<dbReference type="PANTHER" id="PTHR43017">
    <property type="entry name" value="GALACTOSIDE O-ACETYLTRANSFERASE"/>
    <property type="match status" value="1"/>
</dbReference>
<dbReference type="GO" id="GO:0008870">
    <property type="term" value="F:galactoside O-acetyltransferase activity"/>
    <property type="evidence" value="ECO:0007669"/>
    <property type="project" value="TreeGrafter"/>
</dbReference>
<dbReference type="InterPro" id="IPR039369">
    <property type="entry name" value="LacA-like"/>
</dbReference>
<dbReference type="RefSeq" id="WP_116849332.1">
    <property type="nucleotide sequence ID" value="NZ_QTJU01000011.1"/>
</dbReference>
<dbReference type="EMBL" id="QTJU01000011">
    <property type="protein sequence ID" value="RFM26153.1"/>
    <property type="molecule type" value="Genomic_DNA"/>
</dbReference>
<accession>A0A3E1NDV6</accession>